<dbReference type="InterPro" id="IPR011009">
    <property type="entry name" value="Kinase-like_dom_sf"/>
</dbReference>
<organism evidence="5">
    <name type="scientific">Anthurium amnicola</name>
    <dbReference type="NCBI Taxonomy" id="1678845"/>
    <lineage>
        <taxon>Eukaryota</taxon>
        <taxon>Viridiplantae</taxon>
        <taxon>Streptophyta</taxon>
        <taxon>Embryophyta</taxon>
        <taxon>Tracheophyta</taxon>
        <taxon>Spermatophyta</taxon>
        <taxon>Magnoliopsida</taxon>
        <taxon>Liliopsida</taxon>
        <taxon>Araceae</taxon>
        <taxon>Pothoideae</taxon>
        <taxon>Potheae</taxon>
        <taxon>Anthurium</taxon>
    </lineage>
</organism>
<dbReference type="SUPFAM" id="SSF56112">
    <property type="entry name" value="Protein kinase-like (PK-like)"/>
    <property type="match status" value="1"/>
</dbReference>
<dbReference type="PANTHER" id="PTHR47989:SF26">
    <property type="entry name" value="PROTEIN KINASE DOMAIN-CONTAINING PROTEIN"/>
    <property type="match status" value="1"/>
</dbReference>
<dbReference type="Pfam" id="PF00069">
    <property type="entry name" value="Pkinase"/>
    <property type="match status" value="1"/>
</dbReference>
<dbReference type="PROSITE" id="PS00108">
    <property type="entry name" value="PROTEIN_KINASE_ST"/>
    <property type="match status" value="1"/>
</dbReference>
<evidence type="ECO:0000256" key="3">
    <source>
        <dbReference type="SAM" id="MobiDB-lite"/>
    </source>
</evidence>
<dbReference type="AlphaFoldDB" id="A0A1D1YGX6"/>
<feature type="non-terminal residue" evidence="5">
    <location>
        <position position="319"/>
    </location>
</feature>
<evidence type="ECO:0000313" key="5">
    <source>
        <dbReference type="EMBL" id="JAT53878.1"/>
    </source>
</evidence>
<dbReference type="Gene3D" id="3.30.200.20">
    <property type="entry name" value="Phosphorylase Kinase, domain 1"/>
    <property type="match status" value="1"/>
</dbReference>
<name>A0A1D1YGX6_9ARAE</name>
<dbReference type="GO" id="GO:0004672">
    <property type="term" value="F:protein kinase activity"/>
    <property type="evidence" value="ECO:0007669"/>
    <property type="project" value="InterPro"/>
</dbReference>
<protein>
    <submittedName>
        <fullName evidence="5">Putative receptor-like protein kinase At4g10390</fullName>
    </submittedName>
</protein>
<gene>
    <name evidence="5" type="primary">At4g10390</name>
    <name evidence="5" type="ORF">g.25476</name>
</gene>
<dbReference type="InterPro" id="IPR000719">
    <property type="entry name" value="Prot_kinase_dom"/>
</dbReference>
<dbReference type="EMBL" id="GDJX01014058">
    <property type="protein sequence ID" value="JAT53878.1"/>
    <property type="molecule type" value="Transcribed_RNA"/>
</dbReference>
<evidence type="ECO:0000256" key="1">
    <source>
        <dbReference type="ARBA" id="ARBA00022741"/>
    </source>
</evidence>
<dbReference type="SMART" id="SM00220">
    <property type="entry name" value="S_TKc"/>
    <property type="match status" value="1"/>
</dbReference>
<keyword evidence="1" id="KW-0547">Nucleotide-binding</keyword>
<dbReference type="Gene3D" id="1.10.510.10">
    <property type="entry name" value="Transferase(Phosphotransferase) domain 1"/>
    <property type="match status" value="1"/>
</dbReference>
<dbReference type="InterPro" id="IPR008271">
    <property type="entry name" value="Ser/Thr_kinase_AS"/>
</dbReference>
<feature type="domain" description="Protein kinase" evidence="4">
    <location>
        <begin position="118"/>
        <end position="319"/>
    </location>
</feature>
<keyword evidence="2" id="KW-0067">ATP-binding</keyword>
<dbReference type="PROSITE" id="PS50011">
    <property type="entry name" value="PROTEIN_KINASE_DOM"/>
    <property type="match status" value="1"/>
</dbReference>
<feature type="region of interest" description="Disordered" evidence="3">
    <location>
        <begin position="56"/>
        <end position="95"/>
    </location>
</feature>
<keyword evidence="5" id="KW-0675">Receptor</keyword>
<sequence length="319" mass="34887">MSTTMALAAGLAAAALFLLVASAVLVLYCLRFPRGDDDRKDTPLWCSRWRWPSRAERSGRDLEKGQTTARVADGPDPPAGQTAQDEPRKLEEENAPPAVVAATVRKFVWREVEDMTESFSSAVIGEGGFSTVYLARFANGGGGTAAPPSLGAVKVHRSSSGSERLHRAFRQELDVLLHLRHPHIVRLLGYCEDREEGVLVLEYVPNGTLHEKLHGVDPALPWPRRMGIALQLARAVEYLHDGCALPIVHCDLKASNVLLDHRLHCKLCDFGSAHAGFESAVAKHRLRPTMTGSPGYVDPHYLRTGIVSKKGDVYSFGVL</sequence>
<dbReference type="PANTHER" id="PTHR47989">
    <property type="entry name" value="OS01G0750732 PROTEIN"/>
    <property type="match status" value="1"/>
</dbReference>
<keyword evidence="5" id="KW-0418">Kinase</keyword>
<dbReference type="GO" id="GO:0005524">
    <property type="term" value="F:ATP binding"/>
    <property type="evidence" value="ECO:0007669"/>
    <property type="project" value="UniProtKB-KW"/>
</dbReference>
<keyword evidence="5" id="KW-0808">Transferase</keyword>
<reference evidence="5" key="1">
    <citation type="submission" date="2015-07" db="EMBL/GenBank/DDBJ databases">
        <title>Transcriptome Assembly of Anthurium amnicola.</title>
        <authorList>
            <person name="Suzuki J."/>
        </authorList>
    </citation>
    <scope>NUCLEOTIDE SEQUENCE</scope>
</reference>
<evidence type="ECO:0000256" key="2">
    <source>
        <dbReference type="ARBA" id="ARBA00022840"/>
    </source>
</evidence>
<evidence type="ECO:0000259" key="4">
    <source>
        <dbReference type="PROSITE" id="PS50011"/>
    </source>
</evidence>
<accession>A0A1D1YGX6</accession>
<proteinExistence type="predicted"/>